<reference evidence="6 7" key="2">
    <citation type="journal article" date="2017" name="Front. Plant Sci.">
        <title>Gene Classification and Mining of Molecular Markers Useful in Red Clover (Trifolium pratense) Breeding.</title>
        <authorList>
            <person name="Istvanek J."/>
            <person name="Dluhosova J."/>
            <person name="Dluhos P."/>
            <person name="Patkova L."/>
            <person name="Nedelnik J."/>
            <person name="Repkova J."/>
        </authorList>
    </citation>
    <scope>NUCLEOTIDE SEQUENCE [LARGE SCALE GENOMIC DNA]</scope>
    <source>
        <strain evidence="7">cv. Tatra</strain>
        <tissue evidence="6">Young leaves</tissue>
    </source>
</reference>
<proteinExistence type="predicted"/>
<gene>
    <name evidence="6" type="ORF">L195_g018533</name>
</gene>
<evidence type="ECO:0000256" key="1">
    <source>
        <dbReference type="ARBA" id="ARBA00004123"/>
    </source>
</evidence>
<dbReference type="PANTHER" id="PTHR18829">
    <property type="entry name" value="PROTEIN YAE1 HOMOLOG"/>
    <property type="match status" value="1"/>
</dbReference>
<dbReference type="AlphaFoldDB" id="A0A2K3MX35"/>
<keyword evidence="3" id="KW-0963">Cytoplasm</keyword>
<protein>
    <recommendedName>
        <fullName evidence="5">Essential protein Yae1 N-terminal domain-containing protein</fullName>
    </recommendedName>
</protein>
<dbReference type="STRING" id="57577.A0A2K3MX35"/>
<keyword evidence="4" id="KW-0539">Nucleus</keyword>
<sequence>MVAMADIWAIAIGNWRRDAHHCGALGRNGMFISCIFSFLPSAIDNTVVKFDGYCDHGYGNLDDSVWDDSDEVFNDASQLDREWQLRHDQFHTMGYRDGLFAGKEAAAQEGFNIGFKESVLHGSRWGLVRGVTSALSNLPDRLKEKLVEAKEKREEFQGLYESVKSLSTIDALRLFNDDIKAKEAMEQSEHVEVTSNIAESKEKTSHGSLGSYIGKFESLIRDSPAIDIQIPEPK</sequence>
<organism evidence="6 7">
    <name type="scientific">Trifolium pratense</name>
    <name type="common">Red clover</name>
    <dbReference type="NCBI Taxonomy" id="57577"/>
    <lineage>
        <taxon>Eukaryota</taxon>
        <taxon>Viridiplantae</taxon>
        <taxon>Streptophyta</taxon>
        <taxon>Embryophyta</taxon>
        <taxon>Tracheophyta</taxon>
        <taxon>Spermatophyta</taxon>
        <taxon>Magnoliopsida</taxon>
        <taxon>eudicotyledons</taxon>
        <taxon>Gunneridae</taxon>
        <taxon>Pentapetalae</taxon>
        <taxon>rosids</taxon>
        <taxon>fabids</taxon>
        <taxon>Fabales</taxon>
        <taxon>Fabaceae</taxon>
        <taxon>Papilionoideae</taxon>
        <taxon>50 kb inversion clade</taxon>
        <taxon>NPAAA clade</taxon>
        <taxon>Hologalegina</taxon>
        <taxon>IRL clade</taxon>
        <taxon>Trifolieae</taxon>
        <taxon>Trifolium</taxon>
    </lineage>
</organism>
<evidence type="ECO:0000256" key="2">
    <source>
        <dbReference type="ARBA" id="ARBA00004496"/>
    </source>
</evidence>
<dbReference type="Proteomes" id="UP000236291">
    <property type="component" value="Unassembled WGS sequence"/>
</dbReference>
<accession>A0A2K3MX35</accession>
<feature type="domain" description="Essential protein Yae1 N-terminal" evidence="5">
    <location>
        <begin position="94"/>
        <end position="131"/>
    </location>
</feature>
<evidence type="ECO:0000256" key="4">
    <source>
        <dbReference type="ARBA" id="ARBA00023242"/>
    </source>
</evidence>
<reference evidence="6 7" key="1">
    <citation type="journal article" date="2014" name="Am. J. Bot.">
        <title>Genome assembly and annotation for red clover (Trifolium pratense; Fabaceae).</title>
        <authorList>
            <person name="Istvanek J."/>
            <person name="Jaros M."/>
            <person name="Krenek A."/>
            <person name="Repkova J."/>
        </authorList>
    </citation>
    <scope>NUCLEOTIDE SEQUENCE [LARGE SCALE GENOMIC DNA]</scope>
    <source>
        <strain evidence="7">cv. Tatra</strain>
        <tissue evidence="6">Young leaves</tissue>
    </source>
</reference>
<dbReference type="EMBL" id="ASHM01013372">
    <property type="protein sequence ID" value="PNX95342.1"/>
    <property type="molecule type" value="Genomic_DNA"/>
</dbReference>
<evidence type="ECO:0000259" key="5">
    <source>
        <dbReference type="Pfam" id="PF09811"/>
    </source>
</evidence>
<dbReference type="PANTHER" id="PTHR18829:SF0">
    <property type="entry name" value="PROTEIN YAE1 HOMOLOG"/>
    <property type="match status" value="1"/>
</dbReference>
<evidence type="ECO:0000313" key="6">
    <source>
        <dbReference type="EMBL" id="PNX95342.1"/>
    </source>
</evidence>
<evidence type="ECO:0000313" key="7">
    <source>
        <dbReference type="Proteomes" id="UP000236291"/>
    </source>
</evidence>
<name>A0A2K3MX35_TRIPR</name>
<evidence type="ECO:0000256" key="3">
    <source>
        <dbReference type="ARBA" id="ARBA00022490"/>
    </source>
</evidence>
<dbReference type="GO" id="GO:0005737">
    <property type="term" value="C:cytoplasm"/>
    <property type="evidence" value="ECO:0007669"/>
    <property type="project" value="UniProtKB-SubCell"/>
</dbReference>
<comment type="subcellular location">
    <subcellularLocation>
        <location evidence="2">Cytoplasm</location>
    </subcellularLocation>
    <subcellularLocation>
        <location evidence="1">Nucleus</location>
    </subcellularLocation>
</comment>
<dbReference type="InterPro" id="IPR038881">
    <property type="entry name" value="Yae1-like"/>
</dbReference>
<dbReference type="Pfam" id="PF09811">
    <property type="entry name" value="Yae1_N"/>
    <property type="match status" value="1"/>
</dbReference>
<comment type="caution">
    <text evidence="6">The sequence shown here is derived from an EMBL/GenBank/DDBJ whole genome shotgun (WGS) entry which is preliminary data.</text>
</comment>
<dbReference type="InterPro" id="IPR019191">
    <property type="entry name" value="Essential_protein_Yae1_N"/>
</dbReference>
<dbReference type="GO" id="GO:0005634">
    <property type="term" value="C:nucleus"/>
    <property type="evidence" value="ECO:0007669"/>
    <property type="project" value="UniProtKB-SubCell"/>
</dbReference>